<organism evidence="3 4">
    <name type="scientific">Brevifollis gellanilyticus</name>
    <dbReference type="NCBI Taxonomy" id="748831"/>
    <lineage>
        <taxon>Bacteria</taxon>
        <taxon>Pseudomonadati</taxon>
        <taxon>Verrucomicrobiota</taxon>
        <taxon>Verrucomicrobiia</taxon>
        <taxon>Verrucomicrobiales</taxon>
        <taxon>Verrucomicrobiaceae</taxon>
    </lineage>
</organism>
<dbReference type="InterPro" id="IPR052514">
    <property type="entry name" value="SAM-dependent_MTase"/>
</dbReference>
<evidence type="ECO:0000259" key="2">
    <source>
        <dbReference type="Pfam" id="PF05050"/>
    </source>
</evidence>
<dbReference type="OrthoDB" id="5329963at2"/>
<proteinExistence type="predicted"/>
<dbReference type="Pfam" id="PF05050">
    <property type="entry name" value="Methyltransf_21"/>
    <property type="match status" value="1"/>
</dbReference>
<dbReference type="InterPro" id="IPR006342">
    <property type="entry name" value="FkbM_mtfrase"/>
</dbReference>
<accession>A0A512M9X9</accession>
<dbReference type="RefSeq" id="WP_146851106.1">
    <property type="nucleotide sequence ID" value="NZ_BKAG01000018.1"/>
</dbReference>
<dbReference type="NCBIfam" id="TIGR01444">
    <property type="entry name" value="fkbM_fam"/>
    <property type="match status" value="1"/>
</dbReference>
<evidence type="ECO:0000256" key="1">
    <source>
        <dbReference type="SAM" id="Phobius"/>
    </source>
</evidence>
<dbReference type="EMBL" id="BKAG01000018">
    <property type="protein sequence ID" value="GEP43532.1"/>
    <property type="molecule type" value="Genomic_DNA"/>
</dbReference>
<keyword evidence="4" id="KW-1185">Reference proteome</keyword>
<dbReference type="Proteomes" id="UP000321577">
    <property type="component" value="Unassembled WGS sequence"/>
</dbReference>
<keyword evidence="1" id="KW-1133">Transmembrane helix</keyword>
<feature type="domain" description="Methyltransferase FkbM" evidence="2">
    <location>
        <begin position="119"/>
        <end position="263"/>
    </location>
</feature>
<gene>
    <name evidence="3" type="ORF">BGE01nite_28230</name>
</gene>
<comment type="caution">
    <text evidence="3">The sequence shown here is derived from an EMBL/GenBank/DDBJ whole genome shotgun (WGS) entry which is preliminary data.</text>
</comment>
<sequence>MNTDPAPVWLVKAASVWHRLMAALSPLAWLYLQVVTLVAPLLSTKRRQQLLNSLSTTSWPAASLCARRVKLGAKGPVIRFTPHEREFDFAAVLRGTLDYEREVFDFLEGRLSSYDVVVEIGANVGVFTCMFGEKLRNTATKIYAFEPAPKAYGRLVENLRLNGLEQVNAFNAAVGSETSFQMFFEPQGCLTNGSLLAGFAGKFSEAVRSRPVLVVDAAMLRFLLDGCRHMLLKIDVEGYEANVLESLAPVLASHRPDILLEVLPEYAAGIEAALAKSLVAYSYHAITPEGLLRQDGLRAVHGRDCFICPVKESKS</sequence>
<feature type="transmembrane region" description="Helical" evidence="1">
    <location>
        <begin position="20"/>
        <end position="42"/>
    </location>
</feature>
<dbReference type="PANTHER" id="PTHR34203">
    <property type="entry name" value="METHYLTRANSFERASE, FKBM FAMILY PROTEIN"/>
    <property type="match status" value="1"/>
</dbReference>
<protein>
    <recommendedName>
        <fullName evidence="2">Methyltransferase FkbM domain-containing protein</fullName>
    </recommendedName>
</protein>
<evidence type="ECO:0000313" key="4">
    <source>
        <dbReference type="Proteomes" id="UP000321577"/>
    </source>
</evidence>
<reference evidence="3 4" key="1">
    <citation type="submission" date="2019-07" db="EMBL/GenBank/DDBJ databases">
        <title>Whole genome shotgun sequence of Brevifollis gellanilyticus NBRC 108608.</title>
        <authorList>
            <person name="Hosoyama A."/>
            <person name="Uohara A."/>
            <person name="Ohji S."/>
            <person name="Ichikawa N."/>
        </authorList>
    </citation>
    <scope>NUCLEOTIDE SEQUENCE [LARGE SCALE GENOMIC DNA]</scope>
    <source>
        <strain evidence="3 4">NBRC 108608</strain>
    </source>
</reference>
<dbReference type="PANTHER" id="PTHR34203:SF15">
    <property type="entry name" value="SLL1173 PROTEIN"/>
    <property type="match status" value="1"/>
</dbReference>
<keyword evidence="1" id="KW-0812">Transmembrane</keyword>
<dbReference type="SUPFAM" id="SSF53335">
    <property type="entry name" value="S-adenosyl-L-methionine-dependent methyltransferases"/>
    <property type="match status" value="1"/>
</dbReference>
<dbReference type="Gene3D" id="3.40.50.150">
    <property type="entry name" value="Vaccinia Virus protein VP39"/>
    <property type="match status" value="1"/>
</dbReference>
<evidence type="ECO:0000313" key="3">
    <source>
        <dbReference type="EMBL" id="GEP43532.1"/>
    </source>
</evidence>
<keyword evidence="1" id="KW-0472">Membrane</keyword>
<name>A0A512M9X9_9BACT</name>
<dbReference type="InterPro" id="IPR029063">
    <property type="entry name" value="SAM-dependent_MTases_sf"/>
</dbReference>
<dbReference type="AlphaFoldDB" id="A0A512M9X9"/>